<accession>A0ABW3FCK5</accession>
<dbReference type="InterPro" id="IPR015655">
    <property type="entry name" value="PP2C"/>
</dbReference>
<dbReference type="Pfam" id="PF13672">
    <property type="entry name" value="PP2C_2"/>
    <property type="match status" value="1"/>
</dbReference>
<reference evidence="3" key="1">
    <citation type="journal article" date="2019" name="Int. J. Syst. Evol. Microbiol.">
        <title>The Global Catalogue of Microorganisms (GCM) 10K type strain sequencing project: providing services to taxonomists for standard genome sequencing and annotation.</title>
        <authorList>
            <consortium name="The Broad Institute Genomics Platform"/>
            <consortium name="The Broad Institute Genome Sequencing Center for Infectious Disease"/>
            <person name="Wu L."/>
            <person name="Ma J."/>
        </authorList>
    </citation>
    <scope>NUCLEOTIDE SEQUENCE [LARGE SCALE GENOMIC DNA]</scope>
    <source>
        <strain evidence="3">CCUG 58412</strain>
    </source>
</reference>
<protein>
    <submittedName>
        <fullName evidence="2">PP2C family protein-serine/threonine phosphatase</fullName>
        <ecNumber evidence="2">3.1.3.16</ecNumber>
    </submittedName>
</protein>
<dbReference type="EMBL" id="JBHTKB010000003">
    <property type="protein sequence ID" value="MFD0914519.1"/>
    <property type="molecule type" value="Genomic_DNA"/>
</dbReference>
<keyword evidence="3" id="KW-1185">Reference proteome</keyword>
<dbReference type="PANTHER" id="PTHR13832:SF827">
    <property type="entry name" value="PROTEIN PHOSPHATASE 1L"/>
    <property type="match status" value="1"/>
</dbReference>
<feature type="domain" description="PPM-type phosphatase" evidence="1">
    <location>
        <begin position="4"/>
        <end position="243"/>
    </location>
</feature>
<sequence>MKFSIAQGSRQGPRPYNQDRLAYSYHRHAILMVLADGMGGHQHGDVAAEIAVKTMVEAFQRESGPMIAHPAQFLREQIAQVHDVIENVRVRKKLSESPRTTIVVALIQHNKLFCAHVGDSRLYLYRNGLEEFQTQDHSVVQSLLREGRITAEQIERHPHRNKIYNCLGGDKPPQVELADPMPLSEGDVILLCSDGVWNTMPAITMAQHMLAANMQDGVTRLLDDADAASITVGDNMSAIAMQWGERNTAPLAVSTLDLPDDGATTMLNQAGAMPNPHALDLTDDEIEKAIADIQDALGRTRQHIKKEEF</sequence>
<proteinExistence type="predicted"/>
<dbReference type="SUPFAM" id="SSF81606">
    <property type="entry name" value="PP2C-like"/>
    <property type="match status" value="1"/>
</dbReference>
<gene>
    <name evidence="2" type="ORF">ACFQ1Z_13235</name>
</gene>
<organism evidence="2 3">
    <name type="scientific">Methylophilus luteus</name>
    <dbReference type="NCBI Taxonomy" id="640108"/>
    <lineage>
        <taxon>Bacteria</taxon>
        <taxon>Pseudomonadati</taxon>
        <taxon>Pseudomonadota</taxon>
        <taxon>Betaproteobacteria</taxon>
        <taxon>Nitrosomonadales</taxon>
        <taxon>Methylophilaceae</taxon>
        <taxon>Methylophilus</taxon>
    </lineage>
</organism>
<evidence type="ECO:0000313" key="3">
    <source>
        <dbReference type="Proteomes" id="UP001597128"/>
    </source>
</evidence>
<dbReference type="Proteomes" id="UP001597128">
    <property type="component" value="Unassembled WGS sequence"/>
</dbReference>
<dbReference type="SMART" id="SM00331">
    <property type="entry name" value="PP2C_SIG"/>
    <property type="match status" value="1"/>
</dbReference>
<dbReference type="EC" id="3.1.3.16" evidence="2"/>
<dbReference type="CDD" id="cd00143">
    <property type="entry name" value="PP2Cc"/>
    <property type="match status" value="1"/>
</dbReference>
<dbReference type="PANTHER" id="PTHR13832">
    <property type="entry name" value="PROTEIN PHOSPHATASE 2C"/>
    <property type="match status" value="1"/>
</dbReference>
<dbReference type="PROSITE" id="PS51746">
    <property type="entry name" value="PPM_2"/>
    <property type="match status" value="1"/>
</dbReference>
<dbReference type="InterPro" id="IPR036457">
    <property type="entry name" value="PPM-type-like_dom_sf"/>
</dbReference>
<evidence type="ECO:0000259" key="1">
    <source>
        <dbReference type="PROSITE" id="PS51746"/>
    </source>
</evidence>
<dbReference type="InterPro" id="IPR001932">
    <property type="entry name" value="PPM-type_phosphatase-like_dom"/>
</dbReference>
<dbReference type="SMART" id="SM00332">
    <property type="entry name" value="PP2Cc"/>
    <property type="match status" value="1"/>
</dbReference>
<evidence type="ECO:0000313" key="2">
    <source>
        <dbReference type="EMBL" id="MFD0914519.1"/>
    </source>
</evidence>
<dbReference type="Gene3D" id="3.60.40.10">
    <property type="entry name" value="PPM-type phosphatase domain"/>
    <property type="match status" value="1"/>
</dbReference>
<comment type="caution">
    <text evidence="2">The sequence shown here is derived from an EMBL/GenBank/DDBJ whole genome shotgun (WGS) entry which is preliminary data.</text>
</comment>
<name>A0ABW3FCK5_9PROT</name>
<dbReference type="RefSeq" id="WP_379058428.1">
    <property type="nucleotide sequence ID" value="NZ_JBHTKB010000003.1"/>
</dbReference>
<keyword evidence="2" id="KW-0378">Hydrolase</keyword>
<dbReference type="GO" id="GO:0004722">
    <property type="term" value="F:protein serine/threonine phosphatase activity"/>
    <property type="evidence" value="ECO:0007669"/>
    <property type="project" value="UniProtKB-EC"/>
</dbReference>